<dbReference type="OrthoDB" id="9801538at2"/>
<gene>
    <name evidence="5" type="primary">ubiG</name>
    <name evidence="6" type="ORF">C8D86_10181</name>
</gene>
<sequence>MNENYDQQELAKFASLAAHWWDPTGDLKTLHEINPIRLGYISEKIDLNGKTVIDIGCGGGILSESMAAKGAQVTGVDMNKSLIEVAKLHQLESGMRVEYLHTQAETIATERPAYYDAVTCLEMLEHVPDPASIVRACAALVKPGGHLFFSTLNRNPKAYLFAILGAEYILKLLPKNTHDYAKFIRPSELSAWTREAGLMPQEVKGISYQPFSQQFKLTDDISVNYLFYARKSL</sequence>
<keyword evidence="2 5" id="KW-0808">Transferase</keyword>
<dbReference type="InterPro" id="IPR029063">
    <property type="entry name" value="SAM-dependent_MTases_sf"/>
</dbReference>
<dbReference type="EMBL" id="QQAX01000001">
    <property type="protein sequence ID" value="RDI48802.1"/>
    <property type="molecule type" value="Genomic_DNA"/>
</dbReference>
<evidence type="ECO:0000256" key="1">
    <source>
        <dbReference type="ARBA" id="ARBA00022603"/>
    </source>
</evidence>
<reference evidence="6 7" key="1">
    <citation type="submission" date="2018-07" db="EMBL/GenBank/DDBJ databases">
        <title>Genomic Encyclopedia of Type Strains, Phase IV (KMG-IV): sequencing the most valuable type-strain genomes for metagenomic binning, comparative biology and taxonomic classification.</title>
        <authorList>
            <person name="Goeker M."/>
        </authorList>
    </citation>
    <scope>NUCLEOTIDE SEQUENCE [LARGE SCALE GENOMIC DNA]</scope>
    <source>
        <strain evidence="6 7">DSM 16500</strain>
    </source>
</reference>
<feature type="binding site" evidence="5">
    <location>
        <position position="77"/>
    </location>
    <ligand>
        <name>S-adenosyl-L-methionine</name>
        <dbReference type="ChEBI" id="CHEBI:59789"/>
    </ligand>
</feature>
<protein>
    <recommendedName>
        <fullName evidence="5">Ubiquinone biosynthesis O-methyltransferase</fullName>
    </recommendedName>
    <alternativeName>
        <fullName evidence="5">2-polyprenyl-6-hydroxyphenol methylase</fullName>
        <ecNumber evidence="5">2.1.1.222</ecNumber>
    </alternativeName>
    <alternativeName>
        <fullName evidence="5">3-demethylubiquinone 3-O-methyltransferase</fullName>
        <ecNumber evidence="5">2.1.1.64</ecNumber>
    </alternativeName>
</protein>
<comment type="catalytic activity">
    <reaction evidence="5">
        <text>a 3-demethylubiquinol + S-adenosyl-L-methionine = a ubiquinol + S-adenosyl-L-homocysteine + H(+)</text>
        <dbReference type="Rhea" id="RHEA:44380"/>
        <dbReference type="Rhea" id="RHEA-COMP:9566"/>
        <dbReference type="Rhea" id="RHEA-COMP:10914"/>
        <dbReference type="ChEBI" id="CHEBI:15378"/>
        <dbReference type="ChEBI" id="CHEBI:17976"/>
        <dbReference type="ChEBI" id="CHEBI:57856"/>
        <dbReference type="ChEBI" id="CHEBI:59789"/>
        <dbReference type="ChEBI" id="CHEBI:84422"/>
        <dbReference type="EC" id="2.1.1.64"/>
    </reaction>
</comment>
<feature type="binding site" evidence="5">
    <location>
        <position position="56"/>
    </location>
    <ligand>
        <name>S-adenosyl-L-methionine</name>
        <dbReference type="ChEBI" id="CHEBI:59789"/>
    </ligand>
</feature>
<dbReference type="EC" id="2.1.1.64" evidence="5"/>
<comment type="catalytic activity">
    <reaction evidence="5">
        <text>a 3-(all-trans-polyprenyl)benzene-1,2-diol + S-adenosyl-L-methionine = a 2-methoxy-6-(all-trans-polyprenyl)phenol + S-adenosyl-L-homocysteine + H(+)</text>
        <dbReference type="Rhea" id="RHEA:31411"/>
        <dbReference type="Rhea" id="RHEA-COMP:9550"/>
        <dbReference type="Rhea" id="RHEA-COMP:9551"/>
        <dbReference type="ChEBI" id="CHEBI:15378"/>
        <dbReference type="ChEBI" id="CHEBI:57856"/>
        <dbReference type="ChEBI" id="CHEBI:59789"/>
        <dbReference type="ChEBI" id="CHEBI:62729"/>
        <dbReference type="ChEBI" id="CHEBI:62731"/>
        <dbReference type="EC" id="2.1.1.222"/>
    </reaction>
</comment>
<dbReference type="CDD" id="cd02440">
    <property type="entry name" value="AdoMet_MTases"/>
    <property type="match status" value="1"/>
</dbReference>
<comment type="similarity">
    <text evidence="5">Belongs to the methyltransferase superfamily. UbiG/COQ3 family.</text>
</comment>
<evidence type="ECO:0000256" key="2">
    <source>
        <dbReference type="ARBA" id="ARBA00022679"/>
    </source>
</evidence>
<comment type="function">
    <text evidence="5">O-methyltransferase that catalyzes the 2 O-methylation steps in the ubiquinone biosynthetic pathway.</text>
</comment>
<keyword evidence="1 5" id="KW-0489">Methyltransferase</keyword>
<keyword evidence="6" id="KW-0830">Ubiquinone</keyword>
<evidence type="ECO:0000313" key="7">
    <source>
        <dbReference type="Proteomes" id="UP000254720"/>
    </source>
</evidence>
<dbReference type="GO" id="GO:0032259">
    <property type="term" value="P:methylation"/>
    <property type="evidence" value="ECO:0007669"/>
    <property type="project" value="UniProtKB-KW"/>
</dbReference>
<evidence type="ECO:0000256" key="5">
    <source>
        <dbReference type="HAMAP-Rule" id="MF_00472"/>
    </source>
</evidence>
<accession>A0A370GYT5</accession>
<dbReference type="InterPro" id="IPR010233">
    <property type="entry name" value="UbiG_MeTrfase"/>
</dbReference>
<dbReference type="GO" id="GO:0061542">
    <property type="term" value="F:3-demethylubiquinol 3-O-methyltransferase activity"/>
    <property type="evidence" value="ECO:0007669"/>
    <property type="project" value="UniProtKB-UniRule"/>
</dbReference>
<feature type="binding site" evidence="5">
    <location>
        <position position="37"/>
    </location>
    <ligand>
        <name>S-adenosyl-L-methionine</name>
        <dbReference type="ChEBI" id="CHEBI:59789"/>
    </ligand>
</feature>
<dbReference type="SUPFAM" id="SSF53335">
    <property type="entry name" value="S-adenosyl-L-methionine-dependent methyltransferases"/>
    <property type="match status" value="1"/>
</dbReference>
<proteinExistence type="inferred from homology"/>
<keyword evidence="4 5" id="KW-0949">S-adenosyl-L-methionine</keyword>
<dbReference type="RefSeq" id="WP_114833317.1">
    <property type="nucleotide sequence ID" value="NZ_LR699114.1"/>
</dbReference>
<dbReference type="NCBIfam" id="TIGR01983">
    <property type="entry name" value="UbiG"/>
    <property type="match status" value="1"/>
</dbReference>
<dbReference type="PANTHER" id="PTHR43464:SF19">
    <property type="entry name" value="UBIQUINONE BIOSYNTHESIS O-METHYLTRANSFERASE, MITOCHONDRIAL"/>
    <property type="match status" value="1"/>
</dbReference>
<dbReference type="UniPathway" id="UPA00232"/>
<dbReference type="Proteomes" id="UP000254720">
    <property type="component" value="Unassembled WGS sequence"/>
</dbReference>
<dbReference type="Gene3D" id="3.40.50.150">
    <property type="entry name" value="Vaccinia Virus protein VP39"/>
    <property type="match status" value="1"/>
</dbReference>
<comment type="pathway">
    <text evidence="5">Cofactor biosynthesis; ubiquinone biosynthesis.</text>
</comment>
<dbReference type="FunFam" id="3.40.50.150:FF:000028">
    <property type="entry name" value="Ubiquinone biosynthesis O-methyltransferase"/>
    <property type="match status" value="1"/>
</dbReference>
<organism evidence="6 7">
    <name type="scientific">Aquicella lusitana</name>
    <dbReference type="NCBI Taxonomy" id="254246"/>
    <lineage>
        <taxon>Bacteria</taxon>
        <taxon>Pseudomonadati</taxon>
        <taxon>Pseudomonadota</taxon>
        <taxon>Gammaproteobacteria</taxon>
        <taxon>Legionellales</taxon>
        <taxon>Coxiellaceae</taxon>
        <taxon>Aquicella</taxon>
    </lineage>
</organism>
<evidence type="ECO:0000256" key="4">
    <source>
        <dbReference type="ARBA" id="ARBA00022691"/>
    </source>
</evidence>
<dbReference type="GO" id="GO:0102208">
    <property type="term" value="F:2-polyprenyl-6-hydroxyphenol methylase activity"/>
    <property type="evidence" value="ECO:0007669"/>
    <property type="project" value="UniProtKB-EC"/>
</dbReference>
<dbReference type="GO" id="GO:0010420">
    <property type="term" value="F:polyprenyldihydroxybenzoate methyltransferase activity"/>
    <property type="evidence" value="ECO:0007669"/>
    <property type="project" value="InterPro"/>
</dbReference>
<keyword evidence="7" id="KW-1185">Reference proteome</keyword>
<dbReference type="PANTHER" id="PTHR43464">
    <property type="entry name" value="METHYLTRANSFERASE"/>
    <property type="match status" value="1"/>
</dbReference>
<evidence type="ECO:0000256" key="3">
    <source>
        <dbReference type="ARBA" id="ARBA00022688"/>
    </source>
</evidence>
<comment type="caution">
    <text evidence="6">The sequence shown here is derived from an EMBL/GenBank/DDBJ whole genome shotgun (WGS) entry which is preliminary data.</text>
</comment>
<dbReference type="HAMAP" id="MF_00472">
    <property type="entry name" value="UbiG"/>
    <property type="match status" value="1"/>
</dbReference>
<dbReference type="AlphaFoldDB" id="A0A370GYT5"/>
<feature type="binding site" evidence="5">
    <location>
        <position position="121"/>
    </location>
    <ligand>
        <name>S-adenosyl-L-methionine</name>
        <dbReference type="ChEBI" id="CHEBI:59789"/>
    </ligand>
</feature>
<evidence type="ECO:0000313" key="6">
    <source>
        <dbReference type="EMBL" id="RDI48802.1"/>
    </source>
</evidence>
<dbReference type="Pfam" id="PF13489">
    <property type="entry name" value="Methyltransf_23"/>
    <property type="match status" value="1"/>
</dbReference>
<keyword evidence="3 5" id="KW-0831">Ubiquinone biosynthesis</keyword>
<dbReference type="EC" id="2.1.1.222" evidence="5"/>
<name>A0A370GYT5_9COXI</name>